<feature type="chain" id="PRO_5004651153" description="ABC transporter substrate-binding protein" evidence="1">
    <location>
        <begin position="22"/>
        <end position="113"/>
    </location>
</feature>
<feature type="signal peptide" evidence="1">
    <location>
        <begin position="1"/>
        <end position="21"/>
    </location>
</feature>
<dbReference type="Proteomes" id="UP000016895">
    <property type="component" value="Chromosome 2"/>
</dbReference>
<keyword evidence="1" id="KW-0732">Signal</keyword>
<dbReference type="AlphaFoldDB" id="U4KC72"/>
<name>U4KC72_9VIBR</name>
<gene>
    <name evidence="2" type="ORF">VIBNI_B0662</name>
</gene>
<dbReference type="KEGG" id="vni:VIBNI_B0662"/>
<proteinExistence type="predicted"/>
<evidence type="ECO:0000313" key="2">
    <source>
        <dbReference type="EMBL" id="CCO60463.1"/>
    </source>
</evidence>
<dbReference type="STRING" id="28173.VIBNI_B0662"/>
<protein>
    <recommendedName>
        <fullName evidence="4">ABC transporter substrate-binding protein</fullName>
    </recommendedName>
</protein>
<dbReference type="GeneID" id="97543743"/>
<evidence type="ECO:0000256" key="1">
    <source>
        <dbReference type="SAM" id="SignalP"/>
    </source>
</evidence>
<dbReference type="EMBL" id="FO203527">
    <property type="protein sequence ID" value="CCO60463.1"/>
    <property type="molecule type" value="Genomic_DNA"/>
</dbReference>
<keyword evidence="3" id="KW-1185">Reference proteome</keyword>
<reference evidence="2 3" key="1">
    <citation type="journal article" date="2013" name="ISME J.">
        <title>Comparative genomics of pathogenic lineages of Vibrio nigripulchritudo identifies virulence-associated traits.</title>
        <authorList>
            <person name="Goudenege D."/>
            <person name="Labreuche Y."/>
            <person name="Krin E."/>
            <person name="Ansquer D."/>
            <person name="Mangenot S."/>
            <person name="Calteau A."/>
            <person name="Medigue C."/>
            <person name="Mazel D."/>
            <person name="Polz M.F."/>
            <person name="Le Roux F."/>
        </authorList>
    </citation>
    <scope>NUCLEOTIDE SEQUENCE [LARGE SCALE GENOMIC DNA]</scope>
    <source>
        <strain evidence="3">SnF1</strain>
    </source>
</reference>
<organism evidence="2 3">
    <name type="scientific">Vibrio nigripulchritudo</name>
    <dbReference type="NCBI Taxonomy" id="28173"/>
    <lineage>
        <taxon>Bacteria</taxon>
        <taxon>Pseudomonadati</taxon>
        <taxon>Pseudomonadota</taxon>
        <taxon>Gammaproteobacteria</taxon>
        <taxon>Vibrionales</taxon>
        <taxon>Vibrionaceae</taxon>
        <taxon>Vibrio</taxon>
    </lineage>
</organism>
<dbReference type="RefSeq" id="WP_022561077.1">
    <property type="nucleotide sequence ID" value="NC_022543.1"/>
</dbReference>
<evidence type="ECO:0008006" key="4">
    <source>
        <dbReference type="Google" id="ProtNLM"/>
    </source>
</evidence>
<accession>U4KC72</accession>
<sequence length="113" mass="12113">MKLLKPLLTIGASLFSAASLSAGPIIGISFSGPDDINHANIVQIELGGGLANEYLAEGCNTRFAAIRNTLERQHMISYALAAHTTKKSVTLVLNSSDKYFQDRCTISRISSTN</sequence>
<evidence type="ECO:0000313" key="3">
    <source>
        <dbReference type="Proteomes" id="UP000016895"/>
    </source>
</evidence>